<accession>A0A497F579</accession>
<dbReference type="EMBL" id="QMRA01000025">
    <property type="protein sequence ID" value="RLE54419.1"/>
    <property type="molecule type" value="Genomic_DNA"/>
</dbReference>
<dbReference type="GO" id="GO:0016903">
    <property type="term" value="F:oxidoreductase activity, acting on the aldehyde or oxo group of donors"/>
    <property type="evidence" value="ECO:0007669"/>
    <property type="project" value="InterPro"/>
</dbReference>
<evidence type="ECO:0000256" key="1">
    <source>
        <dbReference type="ARBA" id="ARBA00023002"/>
    </source>
</evidence>
<reference evidence="3 4" key="1">
    <citation type="submission" date="2018-06" db="EMBL/GenBank/DDBJ databases">
        <title>Extensive metabolic versatility and redundancy in microbially diverse, dynamic hydrothermal sediments.</title>
        <authorList>
            <person name="Dombrowski N."/>
            <person name="Teske A."/>
            <person name="Baker B.J."/>
        </authorList>
    </citation>
    <scope>NUCLEOTIDE SEQUENCE [LARGE SCALE GENOMIC DNA]</scope>
    <source>
        <strain evidence="3">B20_G2</strain>
    </source>
</reference>
<dbReference type="InterPro" id="IPR019752">
    <property type="entry name" value="Pyrv/ketoisovalerate_OxRed_cat"/>
</dbReference>
<evidence type="ECO:0000313" key="4">
    <source>
        <dbReference type="Proteomes" id="UP000269499"/>
    </source>
</evidence>
<dbReference type="Gene3D" id="3.40.920.10">
    <property type="entry name" value="Pyruvate-ferredoxin oxidoreductase, PFOR, domain III"/>
    <property type="match status" value="1"/>
</dbReference>
<comment type="caution">
    <text evidence="3">The sequence shown here is derived from an EMBL/GenBank/DDBJ whole genome shotgun (WGS) entry which is preliminary data.</text>
</comment>
<proteinExistence type="predicted"/>
<feature type="domain" description="Pyruvate/ketoisovalerate oxidoreductase catalytic" evidence="2">
    <location>
        <begin position="13"/>
        <end position="191"/>
    </location>
</feature>
<protein>
    <submittedName>
        <fullName evidence="3">Indolepyruvate ferredoxin oxidoreductase</fullName>
    </submittedName>
</protein>
<dbReference type="SUPFAM" id="SSF53323">
    <property type="entry name" value="Pyruvate-ferredoxin oxidoreductase, PFOR, domain III"/>
    <property type="match status" value="1"/>
</dbReference>
<name>A0A497F579_9CREN</name>
<dbReference type="InterPro" id="IPR052198">
    <property type="entry name" value="IorB_Oxidoreductase"/>
</dbReference>
<dbReference type="PANTHER" id="PTHR43854">
    <property type="entry name" value="INDOLEPYRUVATE OXIDOREDUCTASE SUBUNIT IORB"/>
    <property type="match status" value="1"/>
</dbReference>
<gene>
    <name evidence="3" type="ORF">DRJ26_01905</name>
</gene>
<evidence type="ECO:0000313" key="3">
    <source>
        <dbReference type="EMBL" id="RLE54419.1"/>
    </source>
</evidence>
<keyword evidence="1" id="KW-0560">Oxidoreductase</keyword>
<dbReference type="PANTHER" id="PTHR43854:SF1">
    <property type="entry name" value="INDOLEPYRUVATE OXIDOREDUCTASE SUBUNIT IORB"/>
    <property type="match status" value="1"/>
</dbReference>
<dbReference type="AlphaFoldDB" id="A0A497F579"/>
<dbReference type="InterPro" id="IPR002869">
    <property type="entry name" value="Pyrv_flavodox_OxRed_cen"/>
</dbReference>
<dbReference type="Proteomes" id="UP000269499">
    <property type="component" value="Unassembled WGS sequence"/>
</dbReference>
<dbReference type="Pfam" id="PF01558">
    <property type="entry name" value="POR"/>
    <property type="match status" value="1"/>
</dbReference>
<sequence>MVKTFNLVLCGVGGQGLITLGRIIGNAAIIHGTGVLISEVHGMAQRGGSVIVHVRLGEPESPLIPKGRADAMLCLELLEACRNLIYANNRTIIVANRRIIRPSIPGVKLPSIQEILSEMEKIKLNVKVVEAQKLALKAGAPLSENVVMLGALLSTKMLDEYLRVEDVERAIRSIFPEKIAEVNIKALHLGLKYKQHQS</sequence>
<evidence type="ECO:0000259" key="2">
    <source>
        <dbReference type="Pfam" id="PF01558"/>
    </source>
</evidence>
<organism evidence="3 4">
    <name type="scientific">Thermoproteota archaeon</name>
    <dbReference type="NCBI Taxonomy" id="2056631"/>
    <lineage>
        <taxon>Archaea</taxon>
        <taxon>Thermoproteota</taxon>
    </lineage>
</organism>